<sequence length="306" mass="34768">MKKKKLTLHQKKQLYNLLFISPWLIGFLVLFLKPIIETVIYSFNYIVPTADGMSMTPIGFDNYTRLFTSFTYNLDGTVYPFLRLMYESISGTLIELPIIIIFSLMIAILLNQKFKGRGLVRTIFFLPIIFGLSVLSNLSVTDAMRVFLEQTIATQPIYKFFDISFLFERSGIPVSFMQVLEQAVVQVFHIISFSGVQILIFLAALQSINPTLYEVADIEGASKYESFWKITLPMIVPIIITTIVYTFVDVLYRSPITQVIQDTAFTDLTAGPGLSSAISVIFLILTMALLALILFFVRKGAHHYEQ</sequence>
<organism evidence="9 10">
    <name type="scientific">Peloplasma aerotolerans</name>
    <dbReference type="NCBI Taxonomy" id="3044389"/>
    <lineage>
        <taxon>Bacteria</taxon>
        <taxon>Bacillati</taxon>
        <taxon>Mycoplasmatota</taxon>
        <taxon>Mollicutes</taxon>
        <taxon>Acholeplasmatales</taxon>
        <taxon>Acholeplasmataceae</taxon>
        <taxon>Peloplasma</taxon>
    </lineage>
</organism>
<dbReference type="PANTHER" id="PTHR43227">
    <property type="entry name" value="BLL4140 PROTEIN"/>
    <property type="match status" value="1"/>
</dbReference>
<dbReference type="EMBL" id="JASCXW010000004">
    <property type="protein sequence ID" value="MDI6452437.1"/>
    <property type="molecule type" value="Genomic_DNA"/>
</dbReference>
<reference evidence="9" key="1">
    <citation type="submission" date="2023-05" db="EMBL/GenBank/DDBJ databases">
        <title>Mariniplasma microaerophilum sp. nov., a novel anaerobic mollicute isolated from terrestrial mud volcano, Taman Peninsula, Russia.</title>
        <authorList>
            <person name="Khomyakova M.A."/>
            <person name="Merkel A.Y."/>
            <person name="Slobodkin A.I."/>
        </authorList>
    </citation>
    <scope>NUCLEOTIDE SEQUENCE</scope>
    <source>
        <strain evidence="9">M4Ah</strain>
    </source>
</reference>
<comment type="caution">
    <text evidence="9">The sequence shown here is derived from an EMBL/GenBank/DDBJ whole genome shotgun (WGS) entry which is preliminary data.</text>
</comment>
<proteinExistence type="inferred from homology"/>
<dbReference type="InterPro" id="IPR000515">
    <property type="entry name" value="MetI-like"/>
</dbReference>
<protein>
    <submittedName>
        <fullName evidence="9">Sugar ABC transporter permease</fullName>
    </submittedName>
</protein>
<keyword evidence="5 7" id="KW-1133">Transmembrane helix</keyword>
<comment type="similarity">
    <text evidence="7">Belongs to the binding-protein-dependent transport system permease family.</text>
</comment>
<dbReference type="InterPro" id="IPR035906">
    <property type="entry name" value="MetI-like_sf"/>
</dbReference>
<dbReference type="GO" id="GO:0055085">
    <property type="term" value="P:transmembrane transport"/>
    <property type="evidence" value="ECO:0007669"/>
    <property type="project" value="InterPro"/>
</dbReference>
<feature type="transmembrane region" description="Helical" evidence="7">
    <location>
        <begin position="183"/>
        <end position="205"/>
    </location>
</feature>
<dbReference type="Gene3D" id="1.10.3720.10">
    <property type="entry name" value="MetI-like"/>
    <property type="match status" value="1"/>
</dbReference>
<evidence type="ECO:0000256" key="1">
    <source>
        <dbReference type="ARBA" id="ARBA00004651"/>
    </source>
</evidence>
<evidence type="ECO:0000313" key="10">
    <source>
        <dbReference type="Proteomes" id="UP001431532"/>
    </source>
</evidence>
<keyword evidence="4 7" id="KW-0812">Transmembrane</keyword>
<dbReference type="GO" id="GO:0005886">
    <property type="term" value="C:plasma membrane"/>
    <property type="evidence" value="ECO:0007669"/>
    <property type="project" value="UniProtKB-SubCell"/>
</dbReference>
<dbReference type="CDD" id="cd06261">
    <property type="entry name" value="TM_PBP2"/>
    <property type="match status" value="1"/>
</dbReference>
<dbReference type="SUPFAM" id="SSF161098">
    <property type="entry name" value="MetI-like"/>
    <property type="match status" value="1"/>
</dbReference>
<name>A0AAW6U3I7_9MOLU</name>
<evidence type="ECO:0000256" key="5">
    <source>
        <dbReference type="ARBA" id="ARBA00022989"/>
    </source>
</evidence>
<feature type="transmembrane region" description="Helical" evidence="7">
    <location>
        <begin position="14"/>
        <end position="36"/>
    </location>
</feature>
<dbReference type="PROSITE" id="PS50928">
    <property type="entry name" value="ABC_TM1"/>
    <property type="match status" value="1"/>
</dbReference>
<feature type="transmembrane region" description="Helical" evidence="7">
    <location>
        <begin position="226"/>
        <end position="248"/>
    </location>
</feature>
<evidence type="ECO:0000256" key="3">
    <source>
        <dbReference type="ARBA" id="ARBA00022475"/>
    </source>
</evidence>
<feature type="transmembrane region" description="Helical" evidence="7">
    <location>
        <begin position="122"/>
        <end position="140"/>
    </location>
</feature>
<evidence type="ECO:0000256" key="4">
    <source>
        <dbReference type="ARBA" id="ARBA00022692"/>
    </source>
</evidence>
<accession>A0AAW6U3I7</accession>
<feature type="transmembrane region" description="Helical" evidence="7">
    <location>
        <begin position="277"/>
        <end position="297"/>
    </location>
</feature>
<evidence type="ECO:0000256" key="2">
    <source>
        <dbReference type="ARBA" id="ARBA00022448"/>
    </source>
</evidence>
<keyword evidence="10" id="KW-1185">Reference proteome</keyword>
<dbReference type="AlphaFoldDB" id="A0AAW6U3I7"/>
<dbReference type="InterPro" id="IPR050809">
    <property type="entry name" value="UgpAE/MalFG_permease"/>
</dbReference>
<dbReference type="Proteomes" id="UP001431532">
    <property type="component" value="Unassembled WGS sequence"/>
</dbReference>
<dbReference type="Pfam" id="PF00528">
    <property type="entry name" value="BPD_transp_1"/>
    <property type="match status" value="1"/>
</dbReference>
<gene>
    <name evidence="9" type="ORF">QJ521_02565</name>
</gene>
<dbReference type="RefSeq" id="WP_282838852.1">
    <property type="nucleotide sequence ID" value="NZ_JASCXW010000004.1"/>
</dbReference>
<evidence type="ECO:0000256" key="7">
    <source>
        <dbReference type="RuleBase" id="RU363032"/>
    </source>
</evidence>
<evidence type="ECO:0000259" key="8">
    <source>
        <dbReference type="PROSITE" id="PS50928"/>
    </source>
</evidence>
<keyword evidence="6 7" id="KW-0472">Membrane</keyword>
<comment type="subcellular location">
    <subcellularLocation>
        <location evidence="1 7">Cell membrane</location>
        <topology evidence="1 7">Multi-pass membrane protein</topology>
    </subcellularLocation>
</comment>
<evidence type="ECO:0000313" key="9">
    <source>
        <dbReference type="EMBL" id="MDI6452437.1"/>
    </source>
</evidence>
<feature type="domain" description="ABC transmembrane type-1" evidence="8">
    <location>
        <begin position="85"/>
        <end position="293"/>
    </location>
</feature>
<dbReference type="PANTHER" id="PTHR43227:SF3">
    <property type="entry name" value="BINDING-PROTEIN-DEPENDENT TRANSPORT SYSTEMS INNER MEMBRANE COMPONENT"/>
    <property type="match status" value="1"/>
</dbReference>
<keyword evidence="3" id="KW-1003">Cell membrane</keyword>
<keyword evidence="2 7" id="KW-0813">Transport</keyword>
<evidence type="ECO:0000256" key="6">
    <source>
        <dbReference type="ARBA" id="ARBA00023136"/>
    </source>
</evidence>
<feature type="transmembrane region" description="Helical" evidence="7">
    <location>
        <begin position="89"/>
        <end position="110"/>
    </location>
</feature>